<feature type="compositionally biased region" description="Polar residues" evidence="5">
    <location>
        <begin position="575"/>
        <end position="587"/>
    </location>
</feature>
<proteinExistence type="predicted"/>
<feature type="compositionally biased region" description="Polar residues" evidence="5">
    <location>
        <begin position="483"/>
        <end position="493"/>
    </location>
</feature>
<protein>
    <recommendedName>
        <fullName evidence="6">PHD-type domain-containing protein</fullName>
    </recommendedName>
</protein>
<feature type="region of interest" description="Disordered" evidence="5">
    <location>
        <begin position="1"/>
        <end position="68"/>
    </location>
</feature>
<feature type="compositionally biased region" description="Basic and acidic residues" evidence="5">
    <location>
        <begin position="464"/>
        <end position="477"/>
    </location>
</feature>
<feature type="compositionally biased region" description="Basic and acidic residues" evidence="5">
    <location>
        <begin position="15"/>
        <end position="24"/>
    </location>
</feature>
<reference evidence="7" key="1">
    <citation type="journal article" date="2020" name="Front. Microbiol.">
        <title>Gene regulatory networks of Penicillium echinulatum 2HH and Penicillium oxalicum 114-2 inferred by a computational biology approach.</title>
        <authorList>
            <person name="Lenz A.R."/>
            <person name="Galan-Vasquez E."/>
            <person name="Balbinot E."/>
            <person name="De Abreu F.P."/>
            <person name="De Oliveira N.S."/>
            <person name="Da Rosa L.O."/>
            <person name="De Avila E Silva S."/>
            <person name="Camassola M."/>
            <person name="Dillon A.J.P."/>
            <person name="Perez-Rueda E."/>
        </authorList>
    </citation>
    <scope>NUCLEOTIDE SEQUENCE</scope>
    <source>
        <strain evidence="7">S1M29</strain>
    </source>
</reference>
<dbReference type="InterPro" id="IPR019787">
    <property type="entry name" value="Znf_PHD-finger"/>
</dbReference>
<organism evidence="7 8">
    <name type="scientific">Penicillium ucsense</name>
    <dbReference type="NCBI Taxonomy" id="2839758"/>
    <lineage>
        <taxon>Eukaryota</taxon>
        <taxon>Fungi</taxon>
        <taxon>Dikarya</taxon>
        <taxon>Ascomycota</taxon>
        <taxon>Pezizomycotina</taxon>
        <taxon>Eurotiomycetes</taxon>
        <taxon>Eurotiomycetidae</taxon>
        <taxon>Eurotiales</taxon>
        <taxon>Aspergillaceae</taxon>
        <taxon>Penicillium</taxon>
    </lineage>
</organism>
<keyword evidence="2 4" id="KW-0863">Zinc-finger</keyword>
<feature type="region of interest" description="Disordered" evidence="5">
    <location>
        <begin position="358"/>
        <end position="433"/>
    </location>
</feature>
<dbReference type="CDD" id="cd15534">
    <property type="entry name" value="PHD2_PHF12_Rco1"/>
    <property type="match status" value="1"/>
</dbReference>
<feature type="compositionally biased region" description="Basic residues" evidence="5">
    <location>
        <begin position="28"/>
        <end position="37"/>
    </location>
</feature>
<dbReference type="PROSITE" id="PS01359">
    <property type="entry name" value="ZF_PHD_1"/>
    <property type="match status" value="1"/>
</dbReference>
<gene>
    <name evidence="7" type="ORF">PECM_005956</name>
</gene>
<dbReference type="GO" id="GO:0008270">
    <property type="term" value="F:zinc ion binding"/>
    <property type="evidence" value="ECO:0007669"/>
    <property type="project" value="UniProtKB-KW"/>
</dbReference>
<evidence type="ECO:0000256" key="4">
    <source>
        <dbReference type="PROSITE-ProRule" id="PRU00146"/>
    </source>
</evidence>
<dbReference type="EMBL" id="WIWV01000045">
    <property type="protein sequence ID" value="KAF7716141.1"/>
    <property type="molecule type" value="Genomic_DNA"/>
</dbReference>
<dbReference type="InterPro" id="IPR052819">
    <property type="entry name" value="Chromatin_regulatory_protein"/>
</dbReference>
<keyword evidence="8" id="KW-1185">Reference proteome</keyword>
<comment type="caution">
    <text evidence="7">The sequence shown here is derived from an EMBL/GenBank/DDBJ whole genome shotgun (WGS) entry which is preliminary data.</text>
</comment>
<keyword evidence="1" id="KW-0479">Metal-binding</keyword>
<accession>A0A8J8W4B4</accession>
<evidence type="ECO:0000256" key="1">
    <source>
        <dbReference type="ARBA" id="ARBA00022723"/>
    </source>
</evidence>
<dbReference type="GO" id="GO:0006357">
    <property type="term" value="P:regulation of transcription by RNA polymerase II"/>
    <property type="evidence" value="ECO:0007669"/>
    <property type="project" value="TreeGrafter"/>
</dbReference>
<dbReference type="Gene3D" id="3.30.40.10">
    <property type="entry name" value="Zinc/RING finger domain, C3HC4 (zinc finger)"/>
    <property type="match status" value="2"/>
</dbReference>
<feature type="region of interest" description="Disordered" evidence="5">
    <location>
        <begin position="210"/>
        <end position="241"/>
    </location>
</feature>
<dbReference type="Proteomes" id="UP000631181">
    <property type="component" value="Unassembled WGS sequence"/>
</dbReference>
<dbReference type="Pfam" id="PF00628">
    <property type="entry name" value="PHD"/>
    <property type="match status" value="2"/>
</dbReference>
<feature type="compositionally biased region" description="Low complexity" evidence="5">
    <location>
        <begin position="210"/>
        <end position="224"/>
    </location>
</feature>
<evidence type="ECO:0000259" key="6">
    <source>
        <dbReference type="PROSITE" id="PS50016"/>
    </source>
</evidence>
<dbReference type="PANTHER" id="PTHR47636:SF1">
    <property type="entry name" value="TRANSCRIPTIONAL REGULATORY PROTEIN RCO1"/>
    <property type="match status" value="1"/>
</dbReference>
<evidence type="ECO:0000256" key="3">
    <source>
        <dbReference type="ARBA" id="ARBA00022833"/>
    </source>
</evidence>
<keyword evidence="3" id="KW-0862">Zinc</keyword>
<dbReference type="AlphaFoldDB" id="A0A8J8W4B4"/>
<dbReference type="InterPro" id="IPR019786">
    <property type="entry name" value="Zinc_finger_PHD-type_CS"/>
</dbReference>
<feature type="compositionally biased region" description="Polar residues" evidence="5">
    <location>
        <begin position="534"/>
        <end position="556"/>
    </location>
</feature>
<dbReference type="InterPro" id="IPR013083">
    <property type="entry name" value="Znf_RING/FYVE/PHD"/>
</dbReference>
<feature type="domain" description="PHD-type" evidence="6">
    <location>
        <begin position="754"/>
        <end position="807"/>
    </location>
</feature>
<name>A0A8J8W4B4_9EURO</name>
<feature type="compositionally biased region" description="Polar residues" evidence="5">
    <location>
        <begin position="358"/>
        <end position="376"/>
    </location>
</feature>
<dbReference type="InterPro" id="IPR001965">
    <property type="entry name" value="Znf_PHD"/>
</dbReference>
<evidence type="ECO:0000256" key="2">
    <source>
        <dbReference type="ARBA" id="ARBA00022771"/>
    </source>
</evidence>
<evidence type="ECO:0000313" key="7">
    <source>
        <dbReference type="EMBL" id="KAF7716141.1"/>
    </source>
</evidence>
<dbReference type="SUPFAM" id="SSF57903">
    <property type="entry name" value="FYVE/PHD zinc finger"/>
    <property type="match status" value="2"/>
</dbReference>
<sequence>MAVLTRSKRQASEPTGKKRAEPKTISRLLKKTLRSTRKTSPPTGDALVDENRASPAPRRDHGTRASINADFPPRVETIYGITMRPIGQYPTTAEYKSAGLLPLPSKGPFQRVFKFMTRGNKWPSEAVVTDRSAPISPVAEQSIVADLQGSKAVSEPLPGDSEHDLVEAVPVFEATGPQTAGTSLSPLEAAVAMLGHDLASDLAAPGSLSSAPLGSLSSGPLLASTTRRQTDPASPNGVNNADMLPALVPQPDVPMARDFLAILESLPAPTSDHYDVAQLKQVVASSITQAREAGQDEIAVDLLYYWSGTAGDDFKLSLIHNLGLKEVDTDLLLAFKTLMRRSNEEAFEWYRAHLASHAASTTQQGPGSDSGRSSAQPAEADRAVQTYKTADIYRDTSGPRLEDLFNAGKTNTAPLKRPKKPCPVNEKSFKRRREWECDPSLEQTLRLKRARLMKNSAPDPSQVRAERSSIRPQKDEPILIEQSLRQVTPTESTGVEEVANSVELPSEPVPVPTRGQRGGRGRGRGRGRGGRAVSTRSQRTQDAQEQTEQQVGSQPTVARASPPQVLGKRSRELSLDTTVSAESELSNECYSDRENEWHEGFGRRQMPNSIAPPENSDNCYECDQVGNLLCCDTCESAFHFECLRPAEDPKHPPQGEWYCPCCGVRNPITTTIAHGRHKKRKTEFNLPDEIKDYFTGVETGHMSDAPNPQDIKNMRFYKSAPHIPRLTKPPRAGTRATPAYDDPNLLKMSDNGQVILCNCCGRSTENERPIIRCDYCPSHFHLDCLDPPLAHPPNSRNGWMCPKHVLPDELVVTKMVNGKMQERRPRRPKNATVASVDVEPAPYEDVNETTFDDDFREKRHLLPAGDLVLGFISAVRHDSSRRRQDYFTELTRTCMEYARSLVEERLAQSSTQSADEITASIAPKIKEAIGNLQSGQASKEQYDAAVALMGFAKGDDSSASVDGSSS</sequence>
<dbReference type="GO" id="GO:0032221">
    <property type="term" value="C:Rpd3S complex"/>
    <property type="evidence" value="ECO:0007669"/>
    <property type="project" value="TreeGrafter"/>
</dbReference>
<dbReference type="SMART" id="SM00249">
    <property type="entry name" value="PHD"/>
    <property type="match status" value="2"/>
</dbReference>
<evidence type="ECO:0000313" key="8">
    <source>
        <dbReference type="Proteomes" id="UP000631181"/>
    </source>
</evidence>
<feature type="compositionally biased region" description="Polar residues" evidence="5">
    <location>
        <begin position="225"/>
        <end position="239"/>
    </location>
</feature>
<feature type="compositionally biased region" description="Basic residues" evidence="5">
    <location>
        <begin position="517"/>
        <end position="529"/>
    </location>
</feature>
<feature type="region of interest" description="Disordered" evidence="5">
    <location>
        <begin position="451"/>
        <end position="587"/>
    </location>
</feature>
<dbReference type="InterPro" id="IPR011011">
    <property type="entry name" value="Znf_FYVE_PHD"/>
</dbReference>
<dbReference type="CDD" id="cd15532">
    <property type="entry name" value="PHD2_CHD_II"/>
    <property type="match status" value="1"/>
</dbReference>
<dbReference type="PANTHER" id="PTHR47636">
    <property type="entry name" value="TRANSCRIPTIONAL REGULATORY PROTEIN RCO1"/>
    <property type="match status" value="1"/>
</dbReference>
<dbReference type="OrthoDB" id="5876363at2759"/>
<feature type="compositionally biased region" description="Basic and acidic residues" evidence="5">
    <location>
        <begin position="49"/>
        <end position="63"/>
    </location>
</feature>
<evidence type="ECO:0000256" key="5">
    <source>
        <dbReference type="SAM" id="MobiDB-lite"/>
    </source>
</evidence>
<dbReference type="PROSITE" id="PS50016">
    <property type="entry name" value="ZF_PHD_2"/>
    <property type="match status" value="2"/>
</dbReference>
<feature type="region of interest" description="Disordered" evidence="5">
    <location>
        <begin position="722"/>
        <end position="744"/>
    </location>
</feature>
<feature type="domain" description="PHD-type" evidence="6">
    <location>
        <begin position="616"/>
        <end position="665"/>
    </location>
</feature>